<dbReference type="AlphaFoldDB" id="M2Z591"/>
<feature type="region of interest" description="Disordered" evidence="1">
    <location>
        <begin position="45"/>
        <end position="109"/>
    </location>
</feature>
<proteinExistence type="predicted"/>
<organism evidence="2 3">
    <name type="scientific">Rhodococcus ruber BKS 20-38</name>
    <dbReference type="NCBI Taxonomy" id="1278076"/>
    <lineage>
        <taxon>Bacteria</taxon>
        <taxon>Bacillati</taxon>
        <taxon>Actinomycetota</taxon>
        <taxon>Actinomycetes</taxon>
        <taxon>Mycobacteriales</taxon>
        <taxon>Nocardiaceae</taxon>
        <taxon>Rhodococcus</taxon>
    </lineage>
</organism>
<evidence type="ECO:0000256" key="1">
    <source>
        <dbReference type="SAM" id="MobiDB-lite"/>
    </source>
</evidence>
<accession>M2Z591</accession>
<dbReference type="Proteomes" id="UP000011731">
    <property type="component" value="Unassembled WGS sequence"/>
</dbReference>
<dbReference type="PATRIC" id="fig|1278076.4.peg.4600"/>
<name>M2Z591_9NOCA</name>
<feature type="compositionally biased region" description="Polar residues" evidence="1">
    <location>
        <begin position="48"/>
        <end position="78"/>
    </location>
</feature>
<protein>
    <submittedName>
        <fullName evidence="2">Uncharacterized protein</fullName>
    </submittedName>
</protein>
<comment type="caution">
    <text evidence="2">The sequence shown here is derived from an EMBL/GenBank/DDBJ whole genome shotgun (WGS) entry which is preliminary data.</text>
</comment>
<reference evidence="2 3" key="1">
    <citation type="journal article" date="2013" name="Genome Announc.">
        <title>Draft Genome Sequence of Rhodococcus ruber Strain BKS 20-38.</title>
        <authorList>
            <person name="Bala M."/>
            <person name="Kumar S."/>
            <person name="Raghava G.P."/>
            <person name="Mayilraj S."/>
        </authorList>
    </citation>
    <scope>NUCLEOTIDE SEQUENCE [LARGE SCALE GENOMIC DNA]</scope>
    <source>
        <strain evidence="2 3">BKS 20-38</strain>
    </source>
</reference>
<sequence>MPRRPPHHAHDAADRGSSAETRYAADIAGLREHSPAITALTLDIDGDTMTTPGTYRQTERTTQQPRHTGHPGSTTPPARSTHRTPARYDAAGSAAHRPSRTHLDGPTYTEAIHQQLFSDFRPTRR</sequence>
<gene>
    <name evidence="2" type="ORF">G352_22456</name>
</gene>
<feature type="region of interest" description="Disordered" evidence="1">
    <location>
        <begin position="1"/>
        <end position="20"/>
    </location>
</feature>
<evidence type="ECO:0000313" key="2">
    <source>
        <dbReference type="EMBL" id="EME56023.1"/>
    </source>
</evidence>
<keyword evidence="3" id="KW-1185">Reference proteome</keyword>
<evidence type="ECO:0000313" key="3">
    <source>
        <dbReference type="Proteomes" id="UP000011731"/>
    </source>
</evidence>
<dbReference type="EMBL" id="AOEX01000083">
    <property type="protein sequence ID" value="EME56023.1"/>
    <property type="molecule type" value="Genomic_DNA"/>
</dbReference>